<dbReference type="InterPro" id="IPR056009">
    <property type="entry name" value="DUF7587"/>
</dbReference>
<feature type="compositionally biased region" description="Polar residues" evidence="1">
    <location>
        <begin position="210"/>
        <end position="221"/>
    </location>
</feature>
<evidence type="ECO:0000256" key="1">
    <source>
        <dbReference type="SAM" id="MobiDB-lite"/>
    </source>
</evidence>
<dbReference type="OrthoDB" id="5397734at2759"/>
<dbReference type="EMBL" id="AQGS01000272">
    <property type="protein sequence ID" value="EPS40862.1"/>
    <property type="molecule type" value="Genomic_DNA"/>
</dbReference>
<feature type="region of interest" description="Disordered" evidence="1">
    <location>
        <begin position="194"/>
        <end position="221"/>
    </location>
</feature>
<reference evidence="3 4" key="1">
    <citation type="journal article" date="2013" name="PLoS Genet.">
        <title>Genomic mechanisms accounting for the adaptation to parasitism in nematode-trapping fungi.</title>
        <authorList>
            <person name="Meerupati T."/>
            <person name="Andersson K.M."/>
            <person name="Friman E."/>
            <person name="Kumar D."/>
            <person name="Tunlid A."/>
            <person name="Ahren D."/>
        </authorList>
    </citation>
    <scope>NUCLEOTIDE SEQUENCE [LARGE SCALE GENOMIC DNA]</scope>
    <source>
        <strain evidence="3 4">CBS 200.50</strain>
    </source>
</reference>
<keyword evidence="4" id="KW-1185">Reference proteome</keyword>
<evidence type="ECO:0000313" key="3">
    <source>
        <dbReference type="EMBL" id="EPS40862.1"/>
    </source>
</evidence>
<feature type="compositionally biased region" description="Polar residues" evidence="1">
    <location>
        <begin position="17"/>
        <end position="30"/>
    </location>
</feature>
<comment type="caution">
    <text evidence="3">The sequence shown here is derived from an EMBL/GenBank/DDBJ whole genome shotgun (WGS) entry which is preliminary data.</text>
</comment>
<feature type="region of interest" description="Disordered" evidence="1">
    <location>
        <begin position="419"/>
        <end position="466"/>
    </location>
</feature>
<evidence type="ECO:0000259" key="2">
    <source>
        <dbReference type="Pfam" id="PF24494"/>
    </source>
</evidence>
<dbReference type="AlphaFoldDB" id="S8BZX9"/>
<feature type="region of interest" description="Disordered" evidence="1">
    <location>
        <begin position="145"/>
        <end position="172"/>
    </location>
</feature>
<dbReference type="Pfam" id="PF24494">
    <property type="entry name" value="DUF7587"/>
    <property type="match status" value="1"/>
</dbReference>
<feature type="domain" description="DUF7587" evidence="2">
    <location>
        <begin position="475"/>
        <end position="621"/>
    </location>
</feature>
<name>S8BZX9_DACHA</name>
<accession>S8BZX9</accession>
<feature type="compositionally biased region" description="Basic and acidic residues" evidence="1">
    <location>
        <begin position="451"/>
        <end position="466"/>
    </location>
</feature>
<feature type="compositionally biased region" description="Polar residues" evidence="1">
    <location>
        <begin position="430"/>
        <end position="445"/>
    </location>
</feature>
<feature type="region of interest" description="Disordered" evidence="1">
    <location>
        <begin position="1"/>
        <end position="33"/>
    </location>
</feature>
<sequence>MPDEIGCNLDGDPEVNANASVDNGHENNLASDKISEPLTVDAIISENHSILLRNEENDHNRNECPQAATEIFTGSHAFFHDFVKELREEVDATNSYPIPFVITEEDQENNTDINLKDQENKEVEGVYSPSPRELDFSSGSRIYPETPASQHRPAAPIATDLKPRVPLDDDSGYETARKRVKLSIKEYKAKRTIKNSKGGGDDRHAFDRISPNSKFFRTSPNKSVNNDPIRRVLFKKTPRKKSSLIEAINADCDLNTYSISQDHDVSEPTIIDPLARYRHTWKDRDLQLLYVLRRWFSNGPSNVRDIMNRCLAINISSGAYGMQFDEYWVKQKERNIKTFEEVFIDTPFADPDGKWDDIKQEIQAAAEGAHISLKISDKDHDQFFQAYREVKAQKCVNHMKDSIAGFFHTPKTSPVLIPLEDSDEEPDVSVLNTPSKIPAKQTSSNSKKRKADWLLEKPETPKRQSTDRRFALATDILFRYMDDESFGYNSSTLIRAGLFRDPSQPVPEPLEADDPLFDDHSANHINRKKIPTPLISTSNSLMWVMRKANTSRRYFNATNPRIAVIDPKYLKKTYRVSDFIKGLCKRQEMIDAAHRYGGHFDILVWAEIPKEAIVNTIDYVQLLRATTVPRHIHTHFRMDIVARKTIPQIMYGIKFAVVCSEELGRAVEDFAAILLGEASGAEIKEKFLTNVRTDWELERRNENQNVSKYFLPYWTQRDAEILMDLDPTDDQTQTQSDMPVTNDFI</sequence>
<organism evidence="3 4">
    <name type="scientific">Dactylellina haptotyla (strain CBS 200.50)</name>
    <name type="common">Nematode-trapping fungus</name>
    <name type="synonym">Monacrosporium haptotylum</name>
    <dbReference type="NCBI Taxonomy" id="1284197"/>
    <lineage>
        <taxon>Eukaryota</taxon>
        <taxon>Fungi</taxon>
        <taxon>Dikarya</taxon>
        <taxon>Ascomycota</taxon>
        <taxon>Pezizomycotina</taxon>
        <taxon>Orbiliomycetes</taxon>
        <taxon>Orbiliales</taxon>
        <taxon>Orbiliaceae</taxon>
        <taxon>Dactylellina</taxon>
    </lineage>
</organism>
<proteinExistence type="predicted"/>
<evidence type="ECO:0000313" key="4">
    <source>
        <dbReference type="Proteomes" id="UP000015100"/>
    </source>
</evidence>
<reference evidence="4" key="2">
    <citation type="submission" date="2013-04" db="EMBL/GenBank/DDBJ databases">
        <title>Genomic mechanisms accounting for the adaptation to parasitism in nematode-trapping fungi.</title>
        <authorList>
            <person name="Ahren D.G."/>
        </authorList>
    </citation>
    <scope>NUCLEOTIDE SEQUENCE [LARGE SCALE GENOMIC DNA]</scope>
    <source>
        <strain evidence="4">CBS 200.50</strain>
    </source>
</reference>
<dbReference type="HOGENOM" id="CLU_021977_0_0_1"/>
<protein>
    <recommendedName>
        <fullName evidence="2">DUF7587 domain-containing protein</fullName>
    </recommendedName>
</protein>
<gene>
    <name evidence="3" type="ORF">H072_5276</name>
</gene>
<dbReference type="Proteomes" id="UP000015100">
    <property type="component" value="Unassembled WGS sequence"/>
</dbReference>